<dbReference type="Proteomes" id="UP000199689">
    <property type="component" value="Unassembled WGS sequence"/>
</dbReference>
<evidence type="ECO:0000256" key="3">
    <source>
        <dbReference type="SAM" id="SignalP"/>
    </source>
</evidence>
<dbReference type="SUPFAM" id="SSF111369">
    <property type="entry name" value="HlyD-like secretion proteins"/>
    <property type="match status" value="1"/>
</dbReference>
<dbReference type="InterPro" id="IPR058624">
    <property type="entry name" value="MdtA-like_HH"/>
</dbReference>
<accession>A0A1G5V483</accession>
<feature type="domain" description="Multidrug resistance protein MdtA-like barrel-sandwich hybrid" evidence="5">
    <location>
        <begin position="66"/>
        <end position="201"/>
    </location>
</feature>
<keyword evidence="2" id="KW-0175">Coiled coil</keyword>
<protein>
    <submittedName>
        <fullName evidence="7">Membrane fusion protein, multidrug efflux system</fullName>
    </submittedName>
</protein>
<sequence>MKTITKAGAFILAGVFLLTAGCGNNEVETQQSPLVKTITVGEKDSENDTTFSGTVHGYYESPLAFQVSGQITNRYVQAGDRVRAGQPLFRVDSRDAMDQVDAARSSVISAQASYKLASSTLSRYKALHRENAISDLAMDQTQSQYDVAAAQLQQAKATLSRSQNNLGYTTLRADRNGVIGSTMYEVGQVVSAGTPVVLVVDDRQKEVHISLTEKQYNQYSVGMPCTVTFWALPNVMVHGVIKEKAASPDAATGTYDTKVSLADCPAEVTLGMTAQVSMDDNLSGNKSVVIPLTAIATQSSQPSVWVVENGRVKLVKVTVGKYGNDSVEITSGLKSGDKVVTAGASNLTQGEEVRV</sequence>
<dbReference type="RefSeq" id="WP_091363248.1">
    <property type="nucleotide sequence ID" value="NZ_FMXA01000004.1"/>
</dbReference>
<dbReference type="NCBIfam" id="TIGR01730">
    <property type="entry name" value="RND_mfp"/>
    <property type="match status" value="1"/>
</dbReference>
<proteinExistence type="inferred from homology"/>
<dbReference type="InterPro" id="IPR006143">
    <property type="entry name" value="RND_pump_MFP"/>
</dbReference>
<dbReference type="InterPro" id="IPR058637">
    <property type="entry name" value="YknX-like_C"/>
</dbReference>
<evidence type="ECO:0000256" key="1">
    <source>
        <dbReference type="ARBA" id="ARBA00009477"/>
    </source>
</evidence>
<name>A0A1G5V483_9FIRM</name>
<dbReference type="PANTHER" id="PTHR30469:SF15">
    <property type="entry name" value="HLYD FAMILY OF SECRETION PROTEINS"/>
    <property type="match status" value="1"/>
</dbReference>
<evidence type="ECO:0000259" key="4">
    <source>
        <dbReference type="Pfam" id="PF25876"/>
    </source>
</evidence>
<dbReference type="Pfam" id="PF25876">
    <property type="entry name" value="HH_MFP_RND"/>
    <property type="match status" value="1"/>
</dbReference>
<feature type="domain" description="Multidrug resistance protein MdtA-like alpha-helical hairpin" evidence="4">
    <location>
        <begin position="101"/>
        <end position="169"/>
    </location>
</feature>
<dbReference type="InterPro" id="IPR058625">
    <property type="entry name" value="MdtA-like_BSH"/>
</dbReference>
<dbReference type="GO" id="GO:0015562">
    <property type="term" value="F:efflux transmembrane transporter activity"/>
    <property type="evidence" value="ECO:0007669"/>
    <property type="project" value="TreeGrafter"/>
</dbReference>
<dbReference type="Gene3D" id="2.40.420.20">
    <property type="match status" value="1"/>
</dbReference>
<organism evidence="7 8">
    <name type="scientific">Allisonella histaminiformans</name>
    <dbReference type="NCBI Taxonomy" id="209880"/>
    <lineage>
        <taxon>Bacteria</taxon>
        <taxon>Bacillati</taxon>
        <taxon>Bacillota</taxon>
        <taxon>Negativicutes</taxon>
        <taxon>Veillonellales</taxon>
        <taxon>Veillonellaceae</taxon>
        <taxon>Allisonella</taxon>
    </lineage>
</organism>
<feature type="coiled-coil region" evidence="2">
    <location>
        <begin position="138"/>
        <end position="165"/>
    </location>
</feature>
<dbReference type="AlphaFoldDB" id="A0A1G5V483"/>
<feature type="chain" id="PRO_5039398801" evidence="3">
    <location>
        <begin position="21"/>
        <end position="355"/>
    </location>
</feature>
<dbReference type="GeneID" id="87755426"/>
<gene>
    <name evidence="7" type="ORF">SAMN02910343_00379</name>
</gene>
<dbReference type="Pfam" id="PF25989">
    <property type="entry name" value="YknX_C"/>
    <property type="match status" value="1"/>
</dbReference>
<dbReference type="STRING" id="209880.SAMN02910343_00379"/>
<evidence type="ECO:0000313" key="8">
    <source>
        <dbReference type="Proteomes" id="UP000199689"/>
    </source>
</evidence>
<dbReference type="OrthoDB" id="9813967at2"/>
<evidence type="ECO:0000256" key="2">
    <source>
        <dbReference type="SAM" id="Coils"/>
    </source>
</evidence>
<evidence type="ECO:0000259" key="5">
    <source>
        <dbReference type="Pfam" id="PF25917"/>
    </source>
</evidence>
<feature type="domain" description="YknX-like C-terminal permuted SH3-like" evidence="6">
    <location>
        <begin position="288"/>
        <end position="355"/>
    </location>
</feature>
<evidence type="ECO:0000259" key="6">
    <source>
        <dbReference type="Pfam" id="PF25989"/>
    </source>
</evidence>
<dbReference type="PANTHER" id="PTHR30469">
    <property type="entry name" value="MULTIDRUG RESISTANCE PROTEIN MDTA"/>
    <property type="match status" value="1"/>
</dbReference>
<dbReference type="Pfam" id="PF25917">
    <property type="entry name" value="BSH_RND"/>
    <property type="match status" value="1"/>
</dbReference>
<keyword evidence="8" id="KW-1185">Reference proteome</keyword>
<dbReference type="Gene3D" id="1.10.287.470">
    <property type="entry name" value="Helix hairpin bin"/>
    <property type="match status" value="1"/>
</dbReference>
<evidence type="ECO:0000313" key="7">
    <source>
        <dbReference type="EMBL" id="SDA40624.1"/>
    </source>
</evidence>
<reference evidence="7 8" key="1">
    <citation type="submission" date="2016-10" db="EMBL/GenBank/DDBJ databases">
        <authorList>
            <person name="de Groot N.N."/>
        </authorList>
    </citation>
    <scope>NUCLEOTIDE SEQUENCE [LARGE SCALE GENOMIC DNA]</scope>
    <source>
        <strain evidence="7 8">DSM 15230</strain>
    </source>
</reference>
<comment type="similarity">
    <text evidence="1">Belongs to the membrane fusion protein (MFP) (TC 8.A.1) family.</text>
</comment>
<dbReference type="GO" id="GO:1990281">
    <property type="term" value="C:efflux pump complex"/>
    <property type="evidence" value="ECO:0007669"/>
    <property type="project" value="TreeGrafter"/>
</dbReference>
<dbReference type="PROSITE" id="PS51257">
    <property type="entry name" value="PROKAR_LIPOPROTEIN"/>
    <property type="match status" value="1"/>
</dbReference>
<dbReference type="Gene3D" id="2.40.30.170">
    <property type="match status" value="1"/>
</dbReference>
<dbReference type="Gene3D" id="2.40.50.100">
    <property type="match status" value="1"/>
</dbReference>
<feature type="signal peptide" evidence="3">
    <location>
        <begin position="1"/>
        <end position="20"/>
    </location>
</feature>
<keyword evidence="3" id="KW-0732">Signal</keyword>
<dbReference type="EMBL" id="FMXA01000004">
    <property type="protein sequence ID" value="SDA40624.1"/>
    <property type="molecule type" value="Genomic_DNA"/>
</dbReference>